<comment type="caution">
    <text evidence="2">The sequence shown here is derived from an EMBL/GenBank/DDBJ whole genome shotgun (WGS) entry which is preliminary data.</text>
</comment>
<evidence type="ECO:0000313" key="2">
    <source>
        <dbReference type="EMBL" id="POY35673.1"/>
    </source>
</evidence>
<accession>A0A2S5A0L5</accession>
<dbReference type="RefSeq" id="WP_103789946.1">
    <property type="nucleotide sequence ID" value="NZ_PQVF01000010.1"/>
</dbReference>
<dbReference type="PANTHER" id="PTHR40590">
    <property type="entry name" value="CYTOPLASMIC PROTEIN-RELATED"/>
    <property type="match status" value="1"/>
</dbReference>
<evidence type="ECO:0000313" key="3">
    <source>
        <dbReference type="Proteomes" id="UP000236893"/>
    </source>
</evidence>
<dbReference type="Proteomes" id="UP000236893">
    <property type="component" value="Unassembled WGS sequence"/>
</dbReference>
<dbReference type="InterPro" id="IPR047111">
    <property type="entry name" value="YbaP-like"/>
</dbReference>
<organism evidence="2 3">
    <name type="scientific">Solitalea longa</name>
    <dbReference type="NCBI Taxonomy" id="2079460"/>
    <lineage>
        <taxon>Bacteria</taxon>
        <taxon>Pseudomonadati</taxon>
        <taxon>Bacteroidota</taxon>
        <taxon>Sphingobacteriia</taxon>
        <taxon>Sphingobacteriales</taxon>
        <taxon>Sphingobacteriaceae</taxon>
        <taxon>Solitalea</taxon>
    </lineage>
</organism>
<dbReference type="OrthoDB" id="9798714at2"/>
<dbReference type="EMBL" id="PQVF01000010">
    <property type="protein sequence ID" value="POY35673.1"/>
    <property type="molecule type" value="Genomic_DNA"/>
</dbReference>
<feature type="chain" id="PRO_5015751809" evidence="1">
    <location>
        <begin position="23"/>
        <end position="288"/>
    </location>
</feature>
<name>A0A2S5A0L5_9SPHI</name>
<protein>
    <submittedName>
        <fullName evidence="2">TraB/GumN family protein</fullName>
    </submittedName>
</protein>
<keyword evidence="3" id="KW-1185">Reference proteome</keyword>
<dbReference type="AlphaFoldDB" id="A0A2S5A0L5"/>
<reference evidence="2 3" key="1">
    <citation type="submission" date="2018-01" db="EMBL/GenBank/DDBJ databases">
        <authorList>
            <person name="Gaut B.S."/>
            <person name="Morton B.R."/>
            <person name="Clegg M.T."/>
            <person name="Duvall M.R."/>
        </authorList>
    </citation>
    <scope>NUCLEOTIDE SEQUENCE [LARGE SCALE GENOMIC DNA]</scope>
    <source>
        <strain evidence="2 3">HR-AV</strain>
    </source>
</reference>
<feature type="signal peptide" evidence="1">
    <location>
        <begin position="1"/>
        <end position="22"/>
    </location>
</feature>
<dbReference type="Pfam" id="PF01963">
    <property type="entry name" value="TraB_PrgY_gumN"/>
    <property type="match status" value="1"/>
</dbReference>
<keyword evidence="1" id="KW-0732">Signal</keyword>
<gene>
    <name evidence="2" type="ORF">C3K47_14875</name>
</gene>
<evidence type="ECO:0000256" key="1">
    <source>
        <dbReference type="SAM" id="SignalP"/>
    </source>
</evidence>
<sequence>MKKIFLTLIALVATTFTFSAYSQQKTESKNSLLWEISGKGLQKPSYLYGTIHMICEDDFFISEKLKKVSNSTDRLILEINFNDPAEITALQKSMMSEIPLSQQLTPIQYSFIDSLVKSKTPYSLKQLDKMNLMALSSIITASTLPCKQPKVYELELMTMAKTRNVPIGALETVNEQVFYFNKAFSKEFLVSQMMIPTEYTEYFGKLIQAYKNENLNDLYAMLNDSKFSTEDVTKWLLIERNKNWVKSMPALMQKESVLFAVGSGHLGGKNGVIELLKQQGYTVKPVIN</sequence>
<proteinExistence type="predicted"/>
<dbReference type="PANTHER" id="PTHR40590:SF1">
    <property type="entry name" value="CYTOPLASMIC PROTEIN"/>
    <property type="match status" value="1"/>
</dbReference>
<dbReference type="CDD" id="cd14789">
    <property type="entry name" value="Tiki"/>
    <property type="match status" value="1"/>
</dbReference>
<dbReference type="InterPro" id="IPR002816">
    <property type="entry name" value="TraB/PrgY/GumN_fam"/>
</dbReference>